<evidence type="ECO:0000256" key="4">
    <source>
        <dbReference type="ARBA" id="ARBA00023136"/>
    </source>
</evidence>
<dbReference type="GO" id="GO:0016020">
    <property type="term" value="C:membrane"/>
    <property type="evidence" value="ECO:0007669"/>
    <property type="project" value="UniProtKB-SubCell"/>
</dbReference>
<evidence type="ECO:0000256" key="5">
    <source>
        <dbReference type="RuleBase" id="RU000688"/>
    </source>
</evidence>
<evidence type="ECO:0000313" key="8">
    <source>
        <dbReference type="EMBL" id="KAA0201100.1"/>
    </source>
</evidence>
<dbReference type="AlphaFoldDB" id="A0A8E0S490"/>
<keyword evidence="3 6" id="KW-1133">Transmembrane helix</keyword>
<keyword evidence="4 6" id="KW-0472">Membrane</keyword>
<comment type="caution">
    <text evidence="8">The sequence shown here is derived from an EMBL/GenBank/DDBJ whole genome shotgun (WGS) entry which is preliminary data.</text>
</comment>
<feature type="transmembrane region" description="Helical" evidence="6">
    <location>
        <begin position="132"/>
        <end position="153"/>
    </location>
</feature>
<feature type="transmembrane region" description="Helical" evidence="6">
    <location>
        <begin position="89"/>
        <end position="111"/>
    </location>
</feature>
<feature type="transmembrane region" description="Helical" evidence="6">
    <location>
        <begin position="276"/>
        <end position="301"/>
    </location>
</feature>
<reference evidence="8" key="1">
    <citation type="submission" date="2019-05" db="EMBL/GenBank/DDBJ databases">
        <title>Annotation for the trematode Fasciolopsis buski.</title>
        <authorList>
            <person name="Choi Y.-J."/>
        </authorList>
    </citation>
    <scope>NUCLEOTIDE SEQUENCE</scope>
    <source>
        <strain evidence="8">HT</strain>
        <tissue evidence="8">Whole worm</tissue>
    </source>
</reference>
<organism evidence="8 9">
    <name type="scientific">Fasciolopsis buskii</name>
    <dbReference type="NCBI Taxonomy" id="27845"/>
    <lineage>
        <taxon>Eukaryota</taxon>
        <taxon>Metazoa</taxon>
        <taxon>Spiralia</taxon>
        <taxon>Lophotrochozoa</taxon>
        <taxon>Platyhelminthes</taxon>
        <taxon>Trematoda</taxon>
        <taxon>Digenea</taxon>
        <taxon>Plagiorchiida</taxon>
        <taxon>Echinostomata</taxon>
        <taxon>Echinostomatoidea</taxon>
        <taxon>Fasciolidae</taxon>
        <taxon>Fasciolopsis</taxon>
    </lineage>
</organism>
<evidence type="ECO:0000256" key="2">
    <source>
        <dbReference type="ARBA" id="ARBA00022692"/>
    </source>
</evidence>
<dbReference type="EMBL" id="LUCM01000107">
    <property type="protein sequence ID" value="KAA0201100.1"/>
    <property type="molecule type" value="Genomic_DNA"/>
</dbReference>
<dbReference type="Gene3D" id="1.20.1070.10">
    <property type="entry name" value="Rhodopsin 7-helix transmembrane proteins"/>
    <property type="match status" value="1"/>
</dbReference>
<evidence type="ECO:0000256" key="6">
    <source>
        <dbReference type="SAM" id="Phobius"/>
    </source>
</evidence>
<protein>
    <recommendedName>
        <fullName evidence="7">G-protein coupled receptors family 1 profile domain-containing protein</fullName>
    </recommendedName>
</protein>
<keyword evidence="5" id="KW-0297">G-protein coupled receptor</keyword>
<dbReference type="Proteomes" id="UP000728185">
    <property type="component" value="Unassembled WGS sequence"/>
</dbReference>
<dbReference type="PANTHER" id="PTHR45698">
    <property type="entry name" value="TRACE AMINE-ASSOCIATED RECEPTOR 19N-RELATED"/>
    <property type="match status" value="1"/>
</dbReference>
<dbReference type="PRINTS" id="PR00237">
    <property type="entry name" value="GPCRRHODOPSN"/>
</dbReference>
<keyword evidence="5" id="KW-0807">Transducer</keyword>
<dbReference type="OrthoDB" id="6283082at2759"/>
<dbReference type="SUPFAM" id="SSF81321">
    <property type="entry name" value="Family A G protein-coupled receptor-like"/>
    <property type="match status" value="1"/>
</dbReference>
<feature type="transmembrane region" description="Helical" evidence="6">
    <location>
        <begin position="48"/>
        <end position="69"/>
    </location>
</feature>
<evidence type="ECO:0000256" key="3">
    <source>
        <dbReference type="ARBA" id="ARBA00022989"/>
    </source>
</evidence>
<feature type="transmembrane region" description="Helical" evidence="6">
    <location>
        <begin position="173"/>
        <end position="193"/>
    </location>
</feature>
<sequence>METAPWEPRWAPLRDILSWLLILLGLAGNLIGLIVIQKVKIGFPATRFLLHLQFLWDGVGCIIVAIYWITFHLNLSLNTIKGPAFAYCWANLFPFLIITTLSSVNLVLLTADRFWSIVLFRTYPRDSKCYQIALFGISFVYAGSLASTCFVVAYYDTNIAILDAYNVQMFRKVYWILLFVFAYLIPACGVTAMQTKILLVLRRLVSNSGSRNLSFHLSDPLTGTTTARSVRTASVGVGVILINFILARMYCHLEYVLSSYGLMKMILKGGWQNYCIFLYTTNFVVDPFALILTSTMVRTWILGKLISLMAKGRRFVSKCFGRQ</sequence>
<dbReference type="InterPro" id="IPR000276">
    <property type="entry name" value="GPCR_Rhodpsn"/>
</dbReference>
<evidence type="ECO:0000313" key="9">
    <source>
        <dbReference type="Proteomes" id="UP000728185"/>
    </source>
</evidence>
<dbReference type="CDD" id="cd00637">
    <property type="entry name" value="7tm_classA_rhodopsin-like"/>
    <property type="match status" value="1"/>
</dbReference>
<comment type="subcellular location">
    <subcellularLocation>
        <location evidence="1">Membrane</location>
    </subcellularLocation>
</comment>
<keyword evidence="5" id="KW-0675">Receptor</keyword>
<proteinExistence type="inferred from homology"/>
<feature type="domain" description="G-protein coupled receptors family 1 profile" evidence="7">
    <location>
        <begin position="28"/>
        <end position="290"/>
    </location>
</feature>
<accession>A0A8E0S490</accession>
<feature type="transmembrane region" description="Helical" evidence="6">
    <location>
        <begin position="235"/>
        <end position="256"/>
    </location>
</feature>
<comment type="similarity">
    <text evidence="5">Belongs to the G-protein coupled receptor 1 family.</text>
</comment>
<gene>
    <name evidence="8" type="ORF">FBUS_07907</name>
</gene>
<dbReference type="InterPro" id="IPR017452">
    <property type="entry name" value="GPCR_Rhodpsn_7TM"/>
</dbReference>
<evidence type="ECO:0000259" key="7">
    <source>
        <dbReference type="PROSITE" id="PS50262"/>
    </source>
</evidence>
<keyword evidence="2 5" id="KW-0812">Transmembrane</keyword>
<name>A0A8E0S490_9TREM</name>
<evidence type="ECO:0000256" key="1">
    <source>
        <dbReference type="ARBA" id="ARBA00004370"/>
    </source>
</evidence>
<keyword evidence="9" id="KW-1185">Reference proteome</keyword>
<dbReference type="PROSITE" id="PS00237">
    <property type="entry name" value="G_PROTEIN_RECEP_F1_1"/>
    <property type="match status" value="1"/>
</dbReference>
<feature type="transmembrane region" description="Helical" evidence="6">
    <location>
        <begin position="16"/>
        <end position="36"/>
    </location>
</feature>
<dbReference type="PROSITE" id="PS50262">
    <property type="entry name" value="G_PROTEIN_RECEP_F1_2"/>
    <property type="match status" value="1"/>
</dbReference>
<dbReference type="GO" id="GO:0004930">
    <property type="term" value="F:G protein-coupled receptor activity"/>
    <property type="evidence" value="ECO:0007669"/>
    <property type="project" value="UniProtKB-KW"/>
</dbReference>
<dbReference type="PANTHER" id="PTHR45698:SF1">
    <property type="entry name" value="TRACE AMINE-ASSOCIATED RECEPTOR 13C-LIKE"/>
    <property type="match status" value="1"/>
</dbReference>